<reference evidence="3" key="5">
    <citation type="submission" date="2025-09" db="UniProtKB">
        <authorList>
            <consortium name="Ensembl"/>
        </authorList>
    </citation>
    <scope>IDENTIFICATION</scope>
</reference>
<accession>A0A671E0P4</accession>
<dbReference type="InterPro" id="IPR019265">
    <property type="entry name" value="RTRAF"/>
</dbReference>
<keyword evidence="4" id="KW-1185">Reference proteome</keyword>
<sequence length="98" mass="11716">MNYLQPRKPDKDAGIRFPRKLKALRYHNPAGFNYKDETKFRNCIVGLEDQKIRYYHIGHRSNLRNIYSSDWPSSLKSLSETLIVLSRFKFYKKQLTGF</sequence>
<comment type="similarity">
    <text evidence="1">Belongs to the RTRAF family.</text>
</comment>
<evidence type="ECO:0000256" key="2">
    <source>
        <dbReference type="ARBA" id="ARBA00015365"/>
    </source>
</evidence>
<dbReference type="GeneTree" id="ENSGT00390000005163"/>
<dbReference type="Ensembl" id="ENSRFET00010007350.1">
    <property type="protein sequence ID" value="ENSRFEP00010006710.1"/>
    <property type="gene ID" value="ENSRFEG00010004556.1"/>
</dbReference>
<organism evidence="3 4">
    <name type="scientific">Rhinolophus ferrumequinum</name>
    <name type="common">Greater horseshoe bat</name>
    <dbReference type="NCBI Taxonomy" id="59479"/>
    <lineage>
        <taxon>Eukaryota</taxon>
        <taxon>Metazoa</taxon>
        <taxon>Chordata</taxon>
        <taxon>Craniata</taxon>
        <taxon>Vertebrata</taxon>
        <taxon>Euteleostomi</taxon>
        <taxon>Mammalia</taxon>
        <taxon>Eutheria</taxon>
        <taxon>Laurasiatheria</taxon>
        <taxon>Chiroptera</taxon>
        <taxon>Yinpterochiroptera</taxon>
        <taxon>Rhinolophoidea</taxon>
        <taxon>Rhinolophidae</taxon>
        <taxon>Rhinolophinae</taxon>
        <taxon>Rhinolophus</taxon>
    </lineage>
</organism>
<dbReference type="AlphaFoldDB" id="A0A671E0P4"/>
<evidence type="ECO:0000256" key="1">
    <source>
        <dbReference type="ARBA" id="ARBA00008602"/>
    </source>
</evidence>
<dbReference type="Proteomes" id="UP000472240">
    <property type="component" value="Chromosome 4"/>
</dbReference>
<dbReference type="PANTHER" id="PTHR15924">
    <property type="entry name" value="CLE"/>
    <property type="match status" value="1"/>
</dbReference>
<evidence type="ECO:0000313" key="4">
    <source>
        <dbReference type="Proteomes" id="UP000472240"/>
    </source>
</evidence>
<name>A0A671E0P4_RHIFE</name>
<reference evidence="4" key="3">
    <citation type="submission" date="2018-12" db="EMBL/GenBank/DDBJ databases">
        <title>G10K-VGP greater horseshoe bat female genome, primary haplotype.</title>
        <authorList>
            <person name="Teeling E."/>
            <person name="Myers G."/>
            <person name="Vernes S."/>
            <person name="Pippel M."/>
            <person name="Winkler S."/>
            <person name="Fedrigo O."/>
            <person name="Rhie A."/>
            <person name="Koren S."/>
            <person name="Phillippy A."/>
            <person name="Lewin H."/>
            <person name="Damas J."/>
            <person name="Howe K."/>
            <person name="Mountcastle J."/>
            <person name="Jarvis E.D."/>
        </authorList>
    </citation>
    <scope>NUCLEOTIDE SEQUENCE [LARGE SCALE GENOMIC DNA]</scope>
</reference>
<reference evidence="3" key="4">
    <citation type="submission" date="2025-08" db="UniProtKB">
        <authorList>
            <consortium name="Ensembl"/>
        </authorList>
    </citation>
    <scope>IDENTIFICATION</scope>
</reference>
<dbReference type="InParanoid" id="A0A671E0P4"/>
<reference evidence="3 4" key="2">
    <citation type="journal article" date="2018" name="Annu Rev Anim Biosci">
        <title>Bat Biology, Genomes, and the Bat1K Project: To Generate Chromosome-Level Genomes for All Living Bat Species.</title>
        <authorList>
            <person name="Teeling E.C."/>
            <person name="Vernes S.C."/>
            <person name="Davalos L.M."/>
            <person name="Ray D.A."/>
            <person name="Gilbert M.T.P."/>
            <person name="Myers E."/>
        </authorList>
    </citation>
    <scope>NUCLEOTIDE SEQUENCE</scope>
</reference>
<reference evidence="3 4" key="1">
    <citation type="journal article" date="2015" name="Annu Rev Anim Biosci">
        <title>The Genome 10K Project: a way forward.</title>
        <authorList>
            <person name="Koepfli K.P."/>
            <person name="Paten B."/>
            <person name="O'Brien S.J."/>
            <person name="Koepfli K.P."/>
            <person name="Paten B."/>
            <person name="Antunes A."/>
            <person name="Belov K."/>
            <person name="Bustamante C."/>
            <person name="Castoe T.A."/>
            <person name="Clawson H."/>
            <person name="Crawford A.J."/>
            <person name="Diekhans M."/>
            <person name="Distel D."/>
            <person name="Durbin R."/>
            <person name="Earl D."/>
            <person name="Fujita M.K."/>
            <person name="Gamble T."/>
            <person name="Georges A."/>
            <person name="Gemmell N."/>
            <person name="Gilbert M.T."/>
            <person name="Graves J.M."/>
            <person name="Green R.E."/>
            <person name="Hickey G."/>
            <person name="Jarvis E.D."/>
            <person name="Johnson W."/>
            <person name="Komissarov A."/>
            <person name="Korf I."/>
            <person name="Kuhn R."/>
            <person name="Larkin D.M."/>
            <person name="Lewin H."/>
            <person name="Lopez J.V."/>
            <person name="Ma J."/>
            <person name="Marques-Bonet T."/>
            <person name="Miller W."/>
            <person name="Murphy R."/>
            <person name="Pevzner P."/>
            <person name="Shapiro B."/>
            <person name="Steiner C."/>
            <person name="Tamazian G."/>
            <person name="Venkatesh B."/>
            <person name="Wang J."/>
            <person name="Wayne R."/>
            <person name="Wiley E."/>
            <person name="Yang H."/>
            <person name="Zhang G."/>
            <person name="Haussler D."/>
            <person name="Ryder O."/>
            <person name="O'Brien S.J."/>
        </authorList>
    </citation>
    <scope>NUCLEOTIDE SEQUENCE</scope>
</reference>
<dbReference type="Pfam" id="PF10036">
    <property type="entry name" value="RLL"/>
    <property type="match status" value="1"/>
</dbReference>
<proteinExistence type="inferred from homology"/>
<evidence type="ECO:0000313" key="3">
    <source>
        <dbReference type="Ensembl" id="ENSRFEP00010006710.1"/>
    </source>
</evidence>
<protein>
    <recommendedName>
        <fullName evidence="2">RNA transcription, translation and transport factor protein</fullName>
    </recommendedName>
</protein>